<keyword evidence="1" id="KW-1277">Toxin-antitoxin system</keyword>
<proteinExistence type="predicted"/>
<dbReference type="EMBL" id="FPHY01000097">
    <property type="protein sequence ID" value="SFV86691.1"/>
    <property type="molecule type" value="Genomic_DNA"/>
</dbReference>
<dbReference type="InterPro" id="IPR052747">
    <property type="entry name" value="TA_system_RelE_toxin"/>
</dbReference>
<name>A0A1W1DYN3_9ZZZZ</name>
<dbReference type="InterPro" id="IPR007712">
    <property type="entry name" value="RelE/ParE_toxin"/>
</dbReference>
<dbReference type="PANTHER" id="PTHR38813">
    <property type="match status" value="1"/>
</dbReference>
<evidence type="ECO:0008006" key="3">
    <source>
        <dbReference type="Google" id="ProtNLM"/>
    </source>
</evidence>
<protein>
    <recommendedName>
        <fullName evidence="3">RelE/StbE replicon stabilization toxin</fullName>
    </recommendedName>
</protein>
<dbReference type="SUPFAM" id="SSF143011">
    <property type="entry name" value="RelE-like"/>
    <property type="match status" value="1"/>
</dbReference>
<gene>
    <name evidence="2" type="ORF">MNB_SUP05-SYMBIONT-4-311</name>
</gene>
<organism evidence="2">
    <name type="scientific">hydrothermal vent metagenome</name>
    <dbReference type="NCBI Taxonomy" id="652676"/>
    <lineage>
        <taxon>unclassified sequences</taxon>
        <taxon>metagenomes</taxon>
        <taxon>ecological metagenomes</taxon>
    </lineage>
</organism>
<reference evidence="2" key="1">
    <citation type="submission" date="2016-10" db="EMBL/GenBank/DDBJ databases">
        <authorList>
            <person name="de Groot N.N."/>
        </authorList>
    </citation>
    <scope>NUCLEOTIDE SEQUENCE</scope>
</reference>
<dbReference type="Pfam" id="PF05016">
    <property type="entry name" value="ParE_toxin"/>
    <property type="match status" value="1"/>
</dbReference>
<sequence>MNKISWTNKAKKDLRKIPQKQKVQIYNAISTLNQPLDEWHNVKSLVNNQYDYRLRVGNYRVVFDFEKKAKIISIEKIGVRNERTY</sequence>
<evidence type="ECO:0000256" key="1">
    <source>
        <dbReference type="ARBA" id="ARBA00022649"/>
    </source>
</evidence>
<dbReference type="AlphaFoldDB" id="A0A1W1DYN3"/>
<dbReference type="InterPro" id="IPR035093">
    <property type="entry name" value="RelE/ParE_toxin_dom_sf"/>
</dbReference>
<dbReference type="PANTHER" id="PTHR38813:SF1">
    <property type="entry name" value="TOXIN RELE1-RELATED"/>
    <property type="match status" value="1"/>
</dbReference>
<evidence type="ECO:0000313" key="2">
    <source>
        <dbReference type="EMBL" id="SFV86691.1"/>
    </source>
</evidence>
<dbReference type="Gene3D" id="3.30.2310.20">
    <property type="entry name" value="RelE-like"/>
    <property type="match status" value="1"/>
</dbReference>
<accession>A0A1W1DYN3</accession>